<keyword evidence="13 16" id="KW-0472">Membrane</keyword>
<dbReference type="GO" id="GO:0005886">
    <property type="term" value="C:plasma membrane"/>
    <property type="evidence" value="ECO:0007669"/>
    <property type="project" value="UniProtKB-SubCell"/>
</dbReference>
<evidence type="ECO:0000256" key="12">
    <source>
        <dbReference type="ARBA" id="ARBA00023008"/>
    </source>
</evidence>
<comment type="pathway">
    <text evidence="2 16">Energy metabolism; oxidative phosphorylation.</text>
</comment>
<dbReference type="SUPFAM" id="SSF81442">
    <property type="entry name" value="Cytochrome c oxidase subunit I-like"/>
    <property type="match status" value="1"/>
</dbReference>
<comment type="subcellular location">
    <subcellularLocation>
        <location evidence="16">Cell membrane</location>
        <topology evidence="16">Multi-pass membrane protein</topology>
    </subcellularLocation>
    <subcellularLocation>
        <location evidence="1">Membrane</location>
        <topology evidence="1">Multi-pass membrane protein</topology>
    </subcellularLocation>
</comment>
<organism evidence="18 19">
    <name type="scientific">Mesorhizobium erdmanii</name>
    <dbReference type="NCBI Taxonomy" id="1777866"/>
    <lineage>
        <taxon>Bacteria</taxon>
        <taxon>Pseudomonadati</taxon>
        <taxon>Pseudomonadota</taxon>
        <taxon>Alphaproteobacteria</taxon>
        <taxon>Hyphomicrobiales</taxon>
        <taxon>Phyllobacteriaceae</taxon>
        <taxon>Mesorhizobium</taxon>
    </lineage>
</organism>
<keyword evidence="4 15" id="KW-0349">Heme</keyword>
<dbReference type="InterPro" id="IPR014241">
    <property type="entry name" value="Cyt_c_oxidase_su1_bac"/>
</dbReference>
<keyword evidence="12 16" id="KW-0186">Copper</keyword>
<dbReference type="EC" id="7.1.1.9" evidence="16"/>
<dbReference type="GO" id="GO:0004129">
    <property type="term" value="F:cytochrome-c oxidase activity"/>
    <property type="evidence" value="ECO:0007669"/>
    <property type="project" value="UniProtKB-EC"/>
</dbReference>
<feature type="transmembrane region" description="Helical" evidence="16">
    <location>
        <begin position="367"/>
        <end position="388"/>
    </location>
</feature>
<feature type="transmembrane region" description="Helical" evidence="16">
    <location>
        <begin position="400"/>
        <end position="426"/>
    </location>
</feature>
<dbReference type="PANTHER" id="PTHR10422:SF18">
    <property type="entry name" value="CYTOCHROME C OXIDASE SUBUNIT 1"/>
    <property type="match status" value="1"/>
</dbReference>
<feature type="transmembrane region" description="Helical" evidence="16">
    <location>
        <begin position="299"/>
        <end position="320"/>
    </location>
</feature>
<feature type="transmembrane region" description="Helical" evidence="16">
    <location>
        <begin position="129"/>
        <end position="148"/>
    </location>
</feature>
<feature type="domain" description="Cytochrome oxidase subunit I profile" evidence="17">
    <location>
        <begin position="34"/>
        <end position="543"/>
    </location>
</feature>
<dbReference type="PROSITE" id="PS50855">
    <property type="entry name" value="COX1"/>
    <property type="match status" value="1"/>
</dbReference>
<feature type="transmembrane region" description="Helical" evidence="16">
    <location>
        <begin position="273"/>
        <end position="292"/>
    </location>
</feature>
<feature type="transmembrane region" description="Helical" evidence="16">
    <location>
        <begin position="96"/>
        <end position="117"/>
    </location>
</feature>
<dbReference type="InterPro" id="IPR023616">
    <property type="entry name" value="Cyt_c_oxase-like_su1_dom"/>
</dbReference>
<evidence type="ECO:0000259" key="17">
    <source>
        <dbReference type="PROSITE" id="PS50855"/>
    </source>
</evidence>
<reference evidence="18 19" key="1">
    <citation type="submission" date="2017-03" db="EMBL/GenBank/DDBJ databases">
        <authorList>
            <person name="Safronova V.I."/>
            <person name="Sazanova A.L."/>
            <person name="Chirak E.R."/>
        </authorList>
    </citation>
    <scope>NUCLEOTIDE SEQUENCE [LARGE SCALE GENOMIC DNA]</scope>
    <source>
        <strain evidence="18 19">Opo-242</strain>
    </source>
</reference>
<feature type="transmembrane region" description="Helical" evidence="16">
    <location>
        <begin position="50"/>
        <end position="68"/>
    </location>
</feature>
<feature type="transmembrane region" description="Helical" evidence="16">
    <location>
        <begin position="438"/>
        <end position="460"/>
    </location>
</feature>
<dbReference type="GO" id="GO:0015990">
    <property type="term" value="P:electron transport coupled proton transport"/>
    <property type="evidence" value="ECO:0007669"/>
    <property type="project" value="InterPro"/>
</dbReference>
<feature type="transmembrane region" description="Helical" evidence="16">
    <location>
        <begin position="332"/>
        <end position="355"/>
    </location>
</feature>
<comment type="caution">
    <text evidence="18">The sequence shown here is derived from an EMBL/GenBank/DDBJ whole genome shotgun (WGS) entry which is preliminary data.</text>
</comment>
<comment type="function">
    <text evidence="16">Cytochrome c oxidase is the component of the respiratory chain that catalyzes the reduction of oxygen to water. Subunits 1-3 form the functional core of the enzyme complex. CO I is the catalytic subunit of the enzyme. Electrons originating in cytochrome c are transferred via the copper A center of subunit 2 and heme A of subunit 1 to the bimetallic center formed by heme A3 and copper B.</text>
</comment>
<sequence>MSAAADREGVRDTGMEAGELDRRLAATWSTPPGLWGALSTVDHKIIGRRYIVTAFVFLALGGVLALLMRLQLAQPEARFIGPDRYNQIFTMHGSNMMFLFAVPVMQAMAIYLVPLMVGTRHIAFPRLNAFSYWMYLAGGLLLWIAFAVDTGPDIGWFAYVPLSGPQYAAGKRADIWAQMITFTEVSALAIAVEIVVTVFKQRAPGMSLDRIPLFVWSMLVTSFLVILAMPAIMIASTSLILDRLVGTHFFNPAEGGDVLLWQHLFWFFGHPEVYIIFLPAVGMVSSIVATFTQRPVFGYLAMVMALIATGVLAFGLWVHHMFVAGLPRLGESFFTASSMAIAVPAGLQIFCWLATIWAGRPIFKTPFLFVIGFIVVFVIGGLTGVMVASVPFDTQVHDTYFVVAHFHYVLVGGAVFPLLGAIYYWFPKLTGRMMSETLGRWSFGLIFSGFNLTFFPMHILGLQGMPRRIYTYQPEMPWSGLNMFISLSGIVLAAGFLLFFIDAIRSARSGPIAPANPWGASTLEWATSSPPPSYNFARLPVVESLEPLSDRSDPLGTVEGLHTDRRELLITSVVEARAEARESSVGNSIWPLLAALATSAMLIWSIFTPWAVVWGSIPIAVALIGWFWPKGDPEDES</sequence>
<keyword evidence="8" id="KW-1278">Translocase</keyword>
<dbReference type="InterPro" id="IPR036927">
    <property type="entry name" value="Cyt_c_oxase-like_su1_sf"/>
</dbReference>
<comment type="similarity">
    <text evidence="15">Belongs to the heme-copper respiratory oxidase family.</text>
</comment>
<keyword evidence="7 16" id="KW-0479">Metal-binding</keyword>
<evidence type="ECO:0000313" key="18">
    <source>
        <dbReference type="EMBL" id="RXT38171.1"/>
    </source>
</evidence>
<evidence type="ECO:0000256" key="7">
    <source>
        <dbReference type="ARBA" id="ARBA00022723"/>
    </source>
</evidence>
<evidence type="ECO:0000256" key="14">
    <source>
        <dbReference type="ARBA" id="ARBA00047816"/>
    </source>
</evidence>
<evidence type="ECO:0000256" key="6">
    <source>
        <dbReference type="ARBA" id="ARBA00022692"/>
    </source>
</evidence>
<dbReference type="GO" id="GO:0006119">
    <property type="term" value="P:oxidative phosphorylation"/>
    <property type="evidence" value="ECO:0007669"/>
    <property type="project" value="UniProtKB-UniPathway"/>
</dbReference>
<dbReference type="GO" id="GO:0046872">
    <property type="term" value="F:metal ion binding"/>
    <property type="evidence" value="ECO:0007669"/>
    <property type="project" value="UniProtKB-KW"/>
</dbReference>
<protein>
    <recommendedName>
        <fullName evidence="16">Cytochrome c oxidase subunit 1</fullName>
        <ecNumber evidence="16">7.1.1.9</ecNumber>
    </recommendedName>
</protein>
<dbReference type="GO" id="GO:0020037">
    <property type="term" value="F:heme binding"/>
    <property type="evidence" value="ECO:0007669"/>
    <property type="project" value="InterPro"/>
</dbReference>
<name>A0A4Q1UQG7_9HYPH</name>
<evidence type="ECO:0000256" key="8">
    <source>
        <dbReference type="ARBA" id="ARBA00022967"/>
    </source>
</evidence>
<evidence type="ECO:0000256" key="2">
    <source>
        <dbReference type="ARBA" id="ARBA00004673"/>
    </source>
</evidence>
<feature type="transmembrane region" description="Helical" evidence="16">
    <location>
        <begin position="480"/>
        <end position="501"/>
    </location>
</feature>
<dbReference type="UniPathway" id="UPA00705"/>
<keyword evidence="11 16" id="KW-0408">Iron</keyword>
<keyword evidence="10 16" id="KW-1133">Transmembrane helix</keyword>
<evidence type="ECO:0000256" key="10">
    <source>
        <dbReference type="ARBA" id="ARBA00022989"/>
    </source>
</evidence>
<dbReference type="InterPro" id="IPR000883">
    <property type="entry name" value="Cyt_C_Oxase_1"/>
</dbReference>
<evidence type="ECO:0000256" key="3">
    <source>
        <dbReference type="ARBA" id="ARBA00022448"/>
    </source>
</evidence>
<keyword evidence="3 15" id="KW-0813">Transport</keyword>
<evidence type="ECO:0000256" key="16">
    <source>
        <dbReference type="RuleBase" id="RU363061"/>
    </source>
</evidence>
<dbReference type="InterPro" id="IPR023615">
    <property type="entry name" value="Cyt_c_Oxase_su1_BS"/>
</dbReference>
<dbReference type="CDD" id="cd01662">
    <property type="entry name" value="Ubiquinol_Oxidase_I"/>
    <property type="match status" value="1"/>
</dbReference>
<gene>
    <name evidence="18" type="ORF">B5V01_27230</name>
</gene>
<evidence type="ECO:0000313" key="19">
    <source>
        <dbReference type="Proteomes" id="UP000290444"/>
    </source>
</evidence>
<evidence type="ECO:0000256" key="1">
    <source>
        <dbReference type="ARBA" id="ARBA00004141"/>
    </source>
</evidence>
<evidence type="ECO:0000256" key="9">
    <source>
        <dbReference type="ARBA" id="ARBA00022982"/>
    </source>
</evidence>
<dbReference type="EMBL" id="MZXX01000036">
    <property type="protein sequence ID" value="RXT38171.1"/>
    <property type="molecule type" value="Genomic_DNA"/>
</dbReference>
<feature type="transmembrane region" description="Helical" evidence="16">
    <location>
        <begin position="211"/>
        <end position="235"/>
    </location>
</feature>
<accession>A0A4Q1UQG7</accession>
<dbReference type="PRINTS" id="PR01165">
    <property type="entry name" value="CYCOXIDASEI"/>
</dbReference>
<evidence type="ECO:0000256" key="4">
    <source>
        <dbReference type="ARBA" id="ARBA00022617"/>
    </source>
</evidence>
<keyword evidence="16" id="KW-1003">Cell membrane</keyword>
<evidence type="ECO:0000256" key="15">
    <source>
        <dbReference type="RuleBase" id="RU000370"/>
    </source>
</evidence>
<dbReference type="PROSITE" id="PS00077">
    <property type="entry name" value="COX1_CUB"/>
    <property type="match status" value="1"/>
</dbReference>
<evidence type="ECO:0000256" key="5">
    <source>
        <dbReference type="ARBA" id="ARBA00022660"/>
    </source>
</evidence>
<keyword evidence="9 15" id="KW-0249">Electron transport</keyword>
<dbReference type="AlphaFoldDB" id="A0A4Q1UQG7"/>
<dbReference type="Proteomes" id="UP000290444">
    <property type="component" value="Unassembled WGS sequence"/>
</dbReference>
<feature type="transmembrane region" description="Helical" evidence="16">
    <location>
        <begin position="613"/>
        <end position="629"/>
    </location>
</feature>
<dbReference type="GO" id="GO:0022904">
    <property type="term" value="P:respiratory electron transport chain"/>
    <property type="evidence" value="ECO:0007669"/>
    <property type="project" value="TreeGrafter"/>
</dbReference>
<dbReference type="Pfam" id="PF00115">
    <property type="entry name" value="COX1"/>
    <property type="match status" value="1"/>
</dbReference>
<keyword evidence="6 15" id="KW-0812">Transmembrane</keyword>
<comment type="catalytic activity">
    <reaction evidence="14 16">
        <text>4 Fe(II)-[cytochrome c] + O2 + 8 H(+)(in) = 4 Fe(III)-[cytochrome c] + 2 H2O + 4 H(+)(out)</text>
        <dbReference type="Rhea" id="RHEA:11436"/>
        <dbReference type="Rhea" id="RHEA-COMP:10350"/>
        <dbReference type="Rhea" id="RHEA-COMP:14399"/>
        <dbReference type="ChEBI" id="CHEBI:15377"/>
        <dbReference type="ChEBI" id="CHEBI:15378"/>
        <dbReference type="ChEBI" id="CHEBI:15379"/>
        <dbReference type="ChEBI" id="CHEBI:29033"/>
        <dbReference type="ChEBI" id="CHEBI:29034"/>
        <dbReference type="EC" id="7.1.1.9"/>
    </reaction>
</comment>
<evidence type="ECO:0000256" key="13">
    <source>
        <dbReference type="ARBA" id="ARBA00023136"/>
    </source>
</evidence>
<dbReference type="PANTHER" id="PTHR10422">
    <property type="entry name" value="CYTOCHROME C OXIDASE SUBUNIT 1"/>
    <property type="match status" value="1"/>
</dbReference>
<dbReference type="Gene3D" id="1.20.210.10">
    <property type="entry name" value="Cytochrome c oxidase-like, subunit I domain"/>
    <property type="match status" value="1"/>
</dbReference>
<evidence type="ECO:0000256" key="11">
    <source>
        <dbReference type="ARBA" id="ARBA00023004"/>
    </source>
</evidence>
<proteinExistence type="inferred from homology"/>
<keyword evidence="5 15" id="KW-0679">Respiratory chain</keyword>
<dbReference type="NCBIfam" id="TIGR02891">
    <property type="entry name" value="CtaD_CoxA"/>
    <property type="match status" value="1"/>
</dbReference>
<feature type="transmembrane region" description="Helical" evidence="16">
    <location>
        <begin position="175"/>
        <end position="199"/>
    </location>
</feature>